<dbReference type="Ensembl" id="ENSOMET00000019411.1">
    <property type="protein sequence ID" value="ENSOMEP00000029694.1"/>
    <property type="gene ID" value="ENSOMEG00000013546.1"/>
</dbReference>
<reference evidence="27" key="1">
    <citation type="submission" date="2025-08" db="UniProtKB">
        <authorList>
            <consortium name="Ensembl"/>
        </authorList>
    </citation>
    <scope>IDENTIFICATION</scope>
</reference>
<dbReference type="InterPro" id="IPR027484">
    <property type="entry name" value="PInositol-4-P-5-kinase_N"/>
</dbReference>
<evidence type="ECO:0000256" key="20">
    <source>
        <dbReference type="ARBA" id="ARBA00041775"/>
    </source>
</evidence>
<evidence type="ECO:0000256" key="4">
    <source>
        <dbReference type="ARBA" id="ARBA00004496"/>
    </source>
</evidence>
<evidence type="ECO:0000259" key="26">
    <source>
        <dbReference type="PROSITE" id="PS51455"/>
    </source>
</evidence>
<dbReference type="Proteomes" id="UP000261560">
    <property type="component" value="Unplaced"/>
</dbReference>
<dbReference type="FunFam" id="3.30.810.10:FF:000004">
    <property type="entry name" value="Phosphatidylinositol 5-phosphate 4-kinase type-2 beta"/>
    <property type="match status" value="1"/>
</dbReference>
<keyword evidence="11" id="KW-0443">Lipid metabolism</keyword>
<keyword evidence="5" id="KW-1003">Cell membrane</keyword>
<evidence type="ECO:0000256" key="10">
    <source>
        <dbReference type="ARBA" id="ARBA00022840"/>
    </source>
</evidence>
<evidence type="ECO:0000256" key="18">
    <source>
        <dbReference type="ARBA" id="ARBA00039039"/>
    </source>
</evidence>
<evidence type="ECO:0000256" key="24">
    <source>
        <dbReference type="PROSITE-ProRule" id="PRU00781"/>
    </source>
</evidence>
<keyword evidence="10 24" id="KW-0067">ATP-binding</keyword>
<keyword evidence="28" id="KW-1185">Reference proteome</keyword>
<dbReference type="GO" id="GO:0016308">
    <property type="term" value="F:1-phosphatidylinositol-4-phosphate 5-kinase activity"/>
    <property type="evidence" value="ECO:0007669"/>
    <property type="project" value="TreeGrafter"/>
</dbReference>
<evidence type="ECO:0000256" key="13">
    <source>
        <dbReference type="ARBA" id="ARBA00023228"/>
    </source>
</evidence>
<comment type="catalytic activity">
    <reaction evidence="15">
        <text>1,2-dihexadecanoyl-sn-glycero-3-phospho-(1D-myo-inositol-5-phosphate) + ATP = 1,2-dihexadecanoyl-sn-glycero-3-phospho-(1D-myo-inositol-4,5-bisphosphate) + ADP + H(+)</text>
        <dbReference type="Rhea" id="RHEA:55992"/>
        <dbReference type="ChEBI" id="CHEBI:15378"/>
        <dbReference type="ChEBI" id="CHEBI:30616"/>
        <dbReference type="ChEBI" id="CHEBI:83423"/>
        <dbReference type="ChEBI" id="CHEBI:84968"/>
        <dbReference type="ChEBI" id="CHEBI:456216"/>
    </reaction>
    <physiologicalReaction direction="left-to-right" evidence="15">
        <dbReference type="Rhea" id="RHEA:55993"/>
    </physiologicalReaction>
</comment>
<dbReference type="AlphaFoldDB" id="A0A3B3DJM8"/>
<dbReference type="Gene3D" id="3.30.810.10">
    <property type="entry name" value="2-Layer Sandwich"/>
    <property type="match status" value="2"/>
</dbReference>
<dbReference type="GO" id="GO:0046854">
    <property type="term" value="P:phosphatidylinositol phosphate biosynthetic process"/>
    <property type="evidence" value="ECO:0007669"/>
    <property type="project" value="TreeGrafter"/>
</dbReference>
<evidence type="ECO:0000256" key="25">
    <source>
        <dbReference type="SAM" id="MobiDB-lite"/>
    </source>
</evidence>
<dbReference type="SMART" id="SM00330">
    <property type="entry name" value="PIPKc"/>
    <property type="match status" value="1"/>
</dbReference>
<evidence type="ECO:0000256" key="16">
    <source>
        <dbReference type="ARBA" id="ARBA00036698"/>
    </source>
</evidence>
<feature type="compositionally biased region" description="Polar residues" evidence="25">
    <location>
        <begin position="304"/>
        <end position="313"/>
    </location>
</feature>
<evidence type="ECO:0000256" key="23">
    <source>
        <dbReference type="ARBA" id="ARBA00042280"/>
    </source>
</evidence>
<dbReference type="GO" id="GO:0005764">
    <property type="term" value="C:lysosome"/>
    <property type="evidence" value="ECO:0007669"/>
    <property type="project" value="UniProtKB-SubCell"/>
</dbReference>
<dbReference type="GO" id="GO:0010506">
    <property type="term" value="P:regulation of autophagy"/>
    <property type="evidence" value="ECO:0007669"/>
    <property type="project" value="UniProtKB-ARBA"/>
</dbReference>
<evidence type="ECO:0000256" key="2">
    <source>
        <dbReference type="ARBA" id="ARBA00004236"/>
    </source>
</evidence>
<dbReference type="PANTHER" id="PTHR23086">
    <property type="entry name" value="PHOSPHATIDYLINOSITOL-4-PHOSPHATE 5-KINASE"/>
    <property type="match status" value="1"/>
</dbReference>
<feature type="compositionally biased region" description="Acidic residues" evidence="25">
    <location>
        <begin position="277"/>
        <end position="292"/>
    </location>
</feature>
<accession>A0A3B3DJM8</accession>
<evidence type="ECO:0000256" key="1">
    <source>
        <dbReference type="ARBA" id="ARBA00004123"/>
    </source>
</evidence>
<keyword evidence="6" id="KW-0963">Cytoplasm</keyword>
<evidence type="ECO:0000256" key="6">
    <source>
        <dbReference type="ARBA" id="ARBA00022490"/>
    </source>
</evidence>
<dbReference type="SUPFAM" id="SSF56104">
    <property type="entry name" value="SAICAR synthase-like"/>
    <property type="match status" value="1"/>
</dbReference>
<keyword evidence="9 24" id="KW-0418">Kinase</keyword>
<dbReference type="GeneTree" id="ENSGT00940000156508"/>
<dbReference type="PROSITE" id="PS51455">
    <property type="entry name" value="PIPK"/>
    <property type="match status" value="1"/>
</dbReference>
<evidence type="ECO:0000256" key="21">
    <source>
        <dbReference type="ARBA" id="ARBA00041869"/>
    </source>
</evidence>
<name>A0A3B3DJM8_ORYME</name>
<dbReference type="InterPro" id="IPR027483">
    <property type="entry name" value="PInositol-4-P-4/5-kinase_C_sf"/>
</dbReference>
<evidence type="ECO:0000256" key="3">
    <source>
        <dbReference type="ARBA" id="ARBA00004371"/>
    </source>
</evidence>
<keyword evidence="12" id="KW-0472">Membrane</keyword>
<sequence length="393" mass="44231">MASASSIAASIASKTKTKKKHFVAQKVKLFRASDPLLSVLMWGVNHSINELSHIQIPIMLMPDDFKAYSKIKVDNHLFNKGLLSCFFFCLFCSLSFPLCLQNSLTRSAPLNSDAQGRSGARFHTSYDKRYVIKTISSEDVAEMHNILKKYHQFIVECHGNTLLPQFLGMYRLTVDGDETYMIVTRNVFSHRLSVYKKYDLKGSTVAREASDKEKAKELPTYKDNDFINDGQKIYIDGENKKMFLEKLRKDVEFLAQLKLMDYSLLVGIHDVERAEQEEVDSEDNEAEDDGESDGGGVGTPPDSPSNTLDSTKPLSPGEFDPSIDVYAIKSNDSAPRKEVYFMAIIDILQHYDAKKKAAHAAKTVKHGAGAEISTVNPEQYSKRFYDFITTILS</sequence>
<evidence type="ECO:0000256" key="5">
    <source>
        <dbReference type="ARBA" id="ARBA00022475"/>
    </source>
</evidence>
<evidence type="ECO:0000256" key="9">
    <source>
        <dbReference type="ARBA" id="ARBA00022777"/>
    </source>
</evidence>
<evidence type="ECO:0000313" key="27">
    <source>
        <dbReference type="Ensembl" id="ENSOMEP00000029694.1"/>
    </source>
</evidence>
<evidence type="ECO:0000256" key="8">
    <source>
        <dbReference type="ARBA" id="ARBA00022741"/>
    </source>
</evidence>
<protein>
    <recommendedName>
        <fullName evidence="19">Phosphatidylinositol 5-phosphate 4-kinase type-2 alpha</fullName>
        <ecNumber evidence="18">2.7.1.149</ecNumber>
    </recommendedName>
    <alternativeName>
        <fullName evidence="20">1-phosphatidylinositol 5-phosphate 4-kinase 2-alpha</fullName>
    </alternativeName>
    <alternativeName>
        <fullName evidence="23">Diphosphoinositide kinase 2-alpha</fullName>
    </alternativeName>
    <alternativeName>
        <fullName evidence="22">Phosphatidylinositol 5-phosphate 4-kinase type II alpha</fullName>
    </alternativeName>
    <alternativeName>
        <fullName evidence="21">PtdIns(5)P-4-kinase isoform 2-alpha</fullName>
    </alternativeName>
</protein>
<keyword evidence="13" id="KW-0458">Lysosome</keyword>
<dbReference type="InterPro" id="IPR023610">
    <property type="entry name" value="PInositol-4/5-P-5/4-kinase"/>
</dbReference>
<evidence type="ECO:0000256" key="14">
    <source>
        <dbReference type="ARBA" id="ARBA00023242"/>
    </source>
</evidence>
<evidence type="ECO:0000256" key="7">
    <source>
        <dbReference type="ARBA" id="ARBA00022679"/>
    </source>
</evidence>
<keyword evidence="7 24" id="KW-0808">Transferase</keyword>
<evidence type="ECO:0000256" key="17">
    <source>
        <dbReference type="ARBA" id="ARBA00036950"/>
    </source>
</evidence>
<reference evidence="27" key="2">
    <citation type="submission" date="2025-09" db="UniProtKB">
        <authorList>
            <consortium name="Ensembl"/>
        </authorList>
    </citation>
    <scope>IDENTIFICATION</scope>
</reference>
<evidence type="ECO:0000256" key="12">
    <source>
        <dbReference type="ARBA" id="ARBA00023136"/>
    </source>
</evidence>
<dbReference type="GO" id="GO:0005524">
    <property type="term" value="F:ATP binding"/>
    <property type="evidence" value="ECO:0007669"/>
    <property type="project" value="UniProtKB-UniRule"/>
</dbReference>
<evidence type="ECO:0000256" key="22">
    <source>
        <dbReference type="ARBA" id="ARBA00042005"/>
    </source>
</evidence>
<evidence type="ECO:0000256" key="15">
    <source>
        <dbReference type="ARBA" id="ARBA00036478"/>
    </source>
</evidence>
<organism evidence="27 28">
    <name type="scientific">Oryzias melastigma</name>
    <name type="common">Marine medaka</name>
    <dbReference type="NCBI Taxonomy" id="30732"/>
    <lineage>
        <taxon>Eukaryota</taxon>
        <taxon>Metazoa</taxon>
        <taxon>Chordata</taxon>
        <taxon>Craniata</taxon>
        <taxon>Vertebrata</taxon>
        <taxon>Euteleostomi</taxon>
        <taxon>Actinopterygii</taxon>
        <taxon>Neopterygii</taxon>
        <taxon>Teleostei</taxon>
        <taxon>Neoteleostei</taxon>
        <taxon>Acanthomorphata</taxon>
        <taxon>Ovalentaria</taxon>
        <taxon>Atherinomorphae</taxon>
        <taxon>Beloniformes</taxon>
        <taxon>Adrianichthyidae</taxon>
        <taxon>Oryziinae</taxon>
        <taxon>Oryzias</taxon>
    </lineage>
</organism>
<evidence type="ECO:0000256" key="19">
    <source>
        <dbReference type="ARBA" id="ARBA00040083"/>
    </source>
</evidence>
<dbReference type="GO" id="GO:0005634">
    <property type="term" value="C:nucleus"/>
    <property type="evidence" value="ECO:0007669"/>
    <property type="project" value="UniProtKB-SubCell"/>
</dbReference>
<dbReference type="PANTHER" id="PTHR23086:SF21">
    <property type="entry name" value="PHOSPHATIDYLINOSITOL 5-PHOSPHATE 4-KINASE TYPE-2 ALPHA"/>
    <property type="match status" value="1"/>
</dbReference>
<dbReference type="EC" id="2.7.1.149" evidence="18"/>
<dbReference type="Gene3D" id="3.30.800.10">
    <property type="entry name" value="Phosphatidylinositol Phosphate Kinase II Beta"/>
    <property type="match status" value="1"/>
</dbReference>
<keyword evidence="14" id="KW-0539">Nucleus</keyword>
<evidence type="ECO:0000256" key="11">
    <source>
        <dbReference type="ARBA" id="ARBA00023098"/>
    </source>
</evidence>
<dbReference type="GO" id="GO:0005886">
    <property type="term" value="C:plasma membrane"/>
    <property type="evidence" value="ECO:0007669"/>
    <property type="project" value="UniProtKB-SubCell"/>
</dbReference>
<dbReference type="FunFam" id="3.30.800.10:FF:000002">
    <property type="entry name" value="Phosphatidylinositol 5-phosphate 4-kinase type-2 beta"/>
    <property type="match status" value="1"/>
</dbReference>
<dbReference type="InterPro" id="IPR002498">
    <property type="entry name" value="PInositol-4-P-4/5-kinase_core"/>
</dbReference>
<dbReference type="FunFam" id="3.30.810.10:FF:000003">
    <property type="entry name" value="Phosphatidylinositol 5-phosphate 4-kinase type-2 beta"/>
    <property type="match status" value="1"/>
</dbReference>
<comment type="catalytic activity">
    <reaction evidence="17">
        <text>1,2-dihexadecanoyl-sn-glycero-3-phospho-(1D-myo-inositol-5-phosphate) + GTP = 1,2-dihexadecanoyl-sn-glycero-3-phospho-(1D-myo-inositol-4,5-bisphosphate) + GDP + H(+)</text>
        <dbReference type="Rhea" id="RHEA:55964"/>
        <dbReference type="ChEBI" id="CHEBI:15378"/>
        <dbReference type="ChEBI" id="CHEBI:37565"/>
        <dbReference type="ChEBI" id="CHEBI:58189"/>
        <dbReference type="ChEBI" id="CHEBI:83423"/>
        <dbReference type="ChEBI" id="CHEBI:84968"/>
    </reaction>
    <physiologicalReaction direction="left-to-right" evidence="17">
        <dbReference type="Rhea" id="RHEA:55965"/>
    </physiologicalReaction>
</comment>
<feature type="domain" description="PIPK" evidence="26">
    <location>
        <begin position="12"/>
        <end position="392"/>
    </location>
</feature>
<feature type="region of interest" description="Disordered" evidence="25">
    <location>
        <begin position="274"/>
        <end position="317"/>
    </location>
</feature>
<proteinExistence type="predicted"/>
<comment type="catalytic activity">
    <reaction evidence="16">
        <text>a 1,2-diacyl-sn-glycero-3-phospho-(1D-myo-inositol-5-phosphate) + ATP = a 1,2-diacyl-sn-glycero-3-phospho-(1D-myo-inositol-4,5-bisphosphate) + ADP + H(+)</text>
        <dbReference type="Rhea" id="RHEA:12280"/>
        <dbReference type="ChEBI" id="CHEBI:15378"/>
        <dbReference type="ChEBI" id="CHEBI:30616"/>
        <dbReference type="ChEBI" id="CHEBI:57795"/>
        <dbReference type="ChEBI" id="CHEBI:58456"/>
        <dbReference type="ChEBI" id="CHEBI:456216"/>
        <dbReference type="EC" id="2.7.1.149"/>
    </reaction>
    <physiologicalReaction direction="left-to-right" evidence="16">
        <dbReference type="Rhea" id="RHEA:12281"/>
    </physiologicalReaction>
</comment>
<dbReference type="Pfam" id="PF01504">
    <property type="entry name" value="PIP5K"/>
    <property type="match status" value="1"/>
</dbReference>
<dbReference type="GO" id="GO:0016309">
    <property type="term" value="F:1-phosphatidylinositol-5-phosphate 4-kinase activity"/>
    <property type="evidence" value="ECO:0007669"/>
    <property type="project" value="UniProtKB-EC"/>
</dbReference>
<comment type="subcellular location">
    <subcellularLocation>
        <location evidence="2">Cell membrane</location>
    </subcellularLocation>
    <subcellularLocation>
        <location evidence="4">Cytoplasm</location>
    </subcellularLocation>
    <subcellularLocation>
        <location evidence="3">Lysosome</location>
    </subcellularLocation>
    <subcellularLocation>
        <location evidence="1">Nucleus</location>
    </subcellularLocation>
</comment>
<evidence type="ECO:0000313" key="28">
    <source>
        <dbReference type="Proteomes" id="UP000261560"/>
    </source>
</evidence>
<keyword evidence="8 24" id="KW-0547">Nucleotide-binding</keyword>